<reference evidence="2 4" key="2">
    <citation type="submission" date="2016-10" db="EMBL/GenBank/DDBJ databases">
        <authorList>
            <person name="Varghese N."/>
            <person name="Submissions S."/>
        </authorList>
    </citation>
    <scope>NUCLEOTIDE SEQUENCE [LARGE SCALE GENOMIC DNA]</scope>
    <source>
        <strain evidence="2 4">DSM 2094</strain>
    </source>
</reference>
<dbReference type="InterPro" id="IPR004027">
    <property type="entry name" value="SEC_C_motif"/>
</dbReference>
<dbReference type="Pfam" id="PF02810">
    <property type="entry name" value="SEC-C"/>
    <property type="match status" value="1"/>
</dbReference>
<dbReference type="Pfam" id="PF06685">
    <property type="entry name" value="DUF1186"/>
    <property type="match status" value="1"/>
</dbReference>
<evidence type="ECO:0000313" key="1">
    <source>
        <dbReference type="EMBL" id="CZR05299.1"/>
    </source>
</evidence>
<name>A0AB38BM05_9LACT</name>
<dbReference type="AlphaFoldDB" id="A0AB38BM05"/>
<dbReference type="EMBL" id="FJMZ01000068">
    <property type="protein sequence ID" value="CZR05299.1"/>
    <property type="molecule type" value="Genomic_DNA"/>
</dbReference>
<dbReference type="Gene3D" id="3.10.450.50">
    <property type="match status" value="1"/>
</dbReference>
<evidence type="ECO:0000313" key="3">
    <source>
        <dbReference type="Proteomes" id="UP000195947"/>
    </source>
</evidence>
<proteinExistence type="predicted"/>
<dbReference type="PANTHER" id="PTHR33747">
    <property type="entry name" value="UPF0225 PROTEIN SCO1677"/>
    <property type="match status" value="1"/>
</dbReference>
<sequence length="306" mass="34566">MMVSRKSSKHTISEIIDRIQCDPKRIFPEKELEKIIANQEEAIPLLLAVLEEVREDKAKYITNFDYFGHVYAAYLLAQFRVKEAYPIVLELFGLPGDLPEQLFGDMMDSSGRILASICGGDVAPIKQMIGNEEIDEFTRAQAITALAILTLDGEIEREDLMAYYREIFRTIDNMTLLTLLIGLCTDIYPGEVYDEIKEAYENDKVDYLMIGMESVDRAMVAGKSSVLASAKRNSSLQKIDDTIGELKNWAYFKNNSQDKYFDQLMNKNPGFMSQPKGTPTVNEPKIGRNDPCPCGSGKKYKKCCGK</sequence>
<organism evidence="2 4">
    <name type="scientific">Trichococcus flocculiformis</name>
    <dbReference type="NCBI Taxonomy" id="82803"/>
    <lineage>
        <taxon>Bacteria</taxon>
        <taxon>Bacillati</taxon>
        <taxon>Bacillota</taxon>
        <taxon>Bacilli</taxon>
        <taxon>Lactobacillales</taxon>
        <taxon>Carnobacteriaceae</taxon>
        <taxon>Trichococcus</taxon>
    </lineage>
</organism>
<dbReference type="Proteomes" id="UP000195947">
    <property type="component" value="Unassembled WGS sequence"/>
</dbReference>
<dbReference type="EMBL" id="FOQC01000099">
    <property type="protein sequence ID" value="SFI26252.1"/>
    <property type="molecule type" value="Genomic_DNA"/>
</dbReference>
<keyword evidence="3" id="KW-1185">Reference proteome</keyword>
<accession>A0AB38BM05</accession>
<dbReference type="PANTHER" id="PTHR33747:SF1">
    <property type="entry name" value="ADENYLATE CYCLASE-ASSOCIATED CAP C-TERMINAL DOMAIN-CONTAINING PROTEIN"/>
    <property type="match status" value="1"/>
</dbReference>
<protein>
    <submittedName>
        <fullName evidence="1 2">Sec-c motif</fullName>
    </submittedName>
</protein>
<evidence type="ECO:0000313" key="4">
    <source>
        <dbReference type="Proteomes" id="UP000199686"/>
    </source>
</evidence>
<comment type="caution">
    <text evidence="2">The sequence shown here is derived from an EMBL/GenBank/DDBJ whole genome shotgun (WGS) entry which is preliminary data.</text>
</comment>
<dbReference type="InterPro" id="IPR010602">
    <property type="entry name" value="DUF1186"/>
</dbReference>
<reference evidence="1 3" key="1">
    <citation type="submission" date="2016-02" db="EMBL/GenBank/DDBJ databases">
        <authorList>
            <person name="Strepis N."/>
        </authorList>
    </citation>
    <scope>NUCLEOTIDE SEQUENCE [LARGE SCALE GENOMIC DNA]</scope>
    <source>
        <strain evidence="1">Trichococcus flocculiformis</strain>
    </source>
</reference>
<gene>
    <name evidence="2" type="ORF">SAMN04488507_10991</name>
    <name evidence="1" type="ORF">TFLO_3013</name>
</gene>
<dbReference type="Proteomes" id="UP000199686">
    <property type="component" value="Unassembled WGS sequence"/>
</dbReference>
<evidence type="ECO:0000313" key="2">
    <source>
        <dbReference type="EMBL" id="SFI26252.1"/>
    </source>
</evidence>
<dbReference type="SUPFAM" id="SSF103642">
    <property type="entry name" value="Sec-C motif"/>
    <property type="match status" value="1"/>
</dbReference>